<dbReference type="PANTHER" id="PTHR11712">
    <property type="entry name" value="POLYKETIDE SYNTHASE-RELATED"/>
    <property type="match status" value="1"/>
</dbReference>
<dbReference type="RefSeq" id="WP_254086691.1">
    <property type="nucleotide sequence ID" value="NZ_JAHESE010000029.1"/>
</dbReference>
<evidence type="ECO:0000313" key="3">
    <source>
        <dbReference type="EMBL" id="MBT1711115.1"/>
    </source>
</evidence>
<keyword evidence="4" id="KW-1185">Reference proteome</keyword>
<dbReference type="AlphaFoldDB" id="A0AAP2E1P3"/>
<proteinExistence type="predicted"/>
<dbReference type="EMBL" id="JAHESE010000029">
    <property type="protein sequence ID" value="MBT1711115.1"/>
    <property type="molecule type" value="Genomic_DNA"/>
</dbReference>
<accession>A0AAP2E1P3</accession>
<dbReference type="GO" id="GO:0006633">
    <property type="term" value="P:fatty acid biosynthetic process"/>
    <property type="evidence" value="ECO:0007669"/>
    <property type="project" value="TreeGrafter"/>
</dbReference>
<protein>
    <submittedName>
        <fullName evidence="3">Beta-ketoacyl synthase chain length factor</fullName>
    </submittedName>
</protein>
<comment type="caution">
    <text evidence="3">The sequence shown here is derived from an EMBL/GenBank/DDBJ whole genome shotgun (WGS) entry which is preliminary data.</text>
</comment>
<dbReference type="Pfam" id="PF00109">
    <property type="entry name" value="ketoacyl-synt"/>
    <property type="match status" value="1"/>
</dbReference>
<organism evidence="3 4">
    <name type="scientific">Dawidia cretensis</name>
    <dbReference type="NCBI Taxonomy" id="2782350"/>
    <lineage>
        <taxon>Bacteria</taxon>
        <taxon>Pseudomonadati</taxon>
        <taxon>Bacteroidota</taxon>
        <taxon>Cytophagia</taxon>
        <taxon>Cytophagales</taxon>
        <taxon>Chryseotaleaceae</taxon>
        <taxon>Dawidia</taxon>
    </lineage>
</organism>
<feature type="domain" description="Beta-ketoacyl synthase-like N-terminal" evidence="2">
    <location>
        <begin position="47"/>
        <end position="216"/>
    </location>
</feature>
<dbReference type="GO" id="GO:0004315">
    <property type="term" value="F:3-oxoacyl-[acyl-carrier-protein] synthase activity"/>
    <property type="evidence" value="ECO:0007669"/>
    <property type="project" value="TreeGrafter"/>
</dbReference>
<reference evidence="3 4" key="1">
    <citation type="submission" date="2021-05" db="EMBL/GenBank/DDBJ databases">
        <title>A Polyphasic approach of four new species of the genus Ohtaekwangia: Ohtaekwangia histidinii sp. nov., Ohtaekwangia cretensis sp. nov., Ohtaekwangia indiensis sp. nov., Ohtaekwangia reichenbachii sp. nov. from diverse environment.</title>
        <authorList>
            <person name="Octaviana S."/>
        </authorList>
    </citation>
    <scope>NUCLEOTIDE SEQUENCE [LARGE SCALE GENOMIC DNA]</scope>
    <source>
        <strain evidence="3 4">PWU5</strain>
    </source>
</reference>
<dbReference type="SUPFAM" id="SSF53901">
    <property type="entry name" value="Thiolase-like"/>
    <property type="match status" value="2"/>
</dbReference>
<name>A0AAP2E1P3_9BACT</name>
<gene>
    <name evidence="3" type="ORF">KK062_22925</name>
</gene>
<dbReference type="InterPro" id="IPR000794">
    <property type="entry name" value="Beta-ketoacyl_synthase"/>
</dbReference>
<dbReference type="Proteomes" id="UP001319080">
    <property type="component" value="Unassembled WGS sequence"/>
</dbReference>
<dbReference type="PANTHER" id="PTHR11712:SF336">
    <property type="entry name" value="3-OXOACYL-[ACYL-CARRIER-PROTEIN] SYNTHASE, MITOCHONDRIAL"/>
    <property type="match status" value="1"/>
</dbReference>
<sequence>MTTTGNNTPRVYIRGMGSIAPWRSADDLATAPAGARLVCQEPVYEEWIDPRQLRRMSRIIRLGVTAGMMALREAQVPMPGGIVMGTGYGCMEDTGSFMTKMVTLREEALNPTPFIQSTHNTIGSQLALLLGCQAYNQTFTQGAFSFEHALLDAVLHVKEDPSRTLLAGGVDEVTDVSHALWKRFGVFREDGVRSLRMFKEGGGVLHGEGAACFLLAGVPSATDVATVEGIETFYKPSQVVLQRRVEQFLASAGITATDVDVVLAGAGGASQDDALLAELCRTSFGGSSRGFYKHLCGEYPVATAFACWLGADILRAGRVPEGVLQVDAGRTPRYVLVFNQYFGTHYSLVLLRSCRATA</sequence>
<keyword evidence="1" id="KW-0808">Transferase</keyword>
<dbReference type="InterPro" id="IPR016039">
    <property type="entry name" value="Thiolase-like"/>
</dbReference>
<evidence type="ECO:0000256" key="1">
    <source>
        <dbReference type="ARBA" id="ARBA00022679"/>
    </source>
</evidence>
<dbReference type="InterPro" id="IPR014030">
    <property type="entry name" value="Ketoacyl_synth_N"/>
</dbReference>
<evidence type="ECO:0000259" key="2">
    <source>
        <dbReference type="Pfam" id="PF00109"/>
    </source>
</evidence>
<dbReference type="Gene3D" id="3.40.47.10">
    <property type="match status" value="1"/>
</dbReference>
<evidence type="ECO:0000313" key="4">
    <source>
        <dbReference type="Proteomes" id="UP001319080"/>
    </source>
</evidence>